<geneLocation type="plasmid" evidence="2">
    <name>pAv-optrA</name>
</geneLocation>
<dbReference type="InterPro" id="IPR031607">
    <property type="entry name" value="T4SS_CagC"/>
</dbReference>
<feature type="transmembrane region" description="Helical" evidence="1">
    <location>
        <begin position="43"/>
        <end position="62"/>
    </location>
</feature>
<dbReference type="Pfam" id="PF16943">
    <property type="entry name" value="T4SS_CagC"/>
    <property type="match status" value="1"/>
</dbReference>
<reference evidence="2" key="1">
    <citation type="submission" date="2020-12" db="EMBL/GenBank/DDBJ databases">
        <authorList>
            <person name="Brenciani A."/>
            <person name="Morroni G."/>
            <person name="Fioriti S."/>
            <person name="Coccitto S.N."/>
            <person name="Cinthi M."/>
            <person name="Giovanetti E."/>
        </authorList>
    </citation>
    <scope>NUCLEOTIDE SEQUENCE</scope>
    <source>
        <plasmid evidence="2">pAv-optrA</plasmid>
    </source>
</reference>
<keyword evidence="2" id="KW-0614">Plasmid</keyword>
<gene>
    <name evidence="2" type="primary">cagC</name>
</gene>
<dbReference type="AlphaFoldDB" id="A0A8F3ERD6"/>
<dbReference type="EMBL" id="MW364930">
    <property type="protein sequence ID" value="QWY91698.1"/>
    <property type="molecule type" value="Genomic_DNA"/>
</dbReference>
<protein>
    <submittedName>
        <fullName evidence="2">Cag pathogenicity island, type IV secretory system</fullName>
    </submittedName>
</protein>
<accession>A0A8F3ERD6</accession>
<sequence>MKKKLQNLYIAGTTLASTLSLDNPVYASDVEGRVIRGLAPVQSLLTGILVTVGIVVGLFIIIKRMPSADDPQEKNEVYKSVGRVLGLVALGAAIVWIVPWVYGLFQ</sequence>
<feature type="transmembrane region" description="Helical" evidence="1">
    <location>
        <begin position="83"/>
        <end position="102"/>
    </location>
</feature>
<keyword evidence="1" id="KW-0472">Membrane</keyword>
<keyword evidence="1" id="KW-1133">Transmembrane helix</keyword>
<dbReference type="RefSeq" id="WP_218673637.1">
    <property type="nucleotide sequence ID" value="NZ_MW364930.1"/>
</dbReference>
<evidence type="ECO:0000256" key="1">
    <source>
        <dbReference type="SAM" id="Phobius"/>
    </source>
</evidence>
<organism evidence="2">
    <name type="scientific">Aerococcus viridans</name>
    <dbReference type="NCBI Taxonomy" id="1377"/>
    <lineage>
        <taxon>Bacteria</taxon>
        <taxon>Bacillati</taxon>
        <taxon>Bacillota</taxon>
        <taxon>Bacilli</taxon>
        <taxon>Lactobacillales</taxon>
        <taxon>Aerococcaceae</taxon>
        <taxon>Aerococcus</taxon>
    </lineage>
</organism>
<keyword evidence="1" id="KW-0812">Transmembrane</keyword>
<evidence type="ECO:0000313" key="2">
    <source>
        <dbReference type="EMBL" id="QWY91698.1"/>
    </source>
</evidence>
<proteinExistence type="predicted"/>
<name>A0A8F3ERD6_9LACT</name>